<evidence type="ECO:0000256" key="15">
    <source>
        <dbReference type="ARBA" id="ARBA00041979"/>
    </source>
</evidence>
<evidence type="ECO:0000256" key="12">
    <source>
        <dbReference type="ARBA" id="ARBA00038905"/>
    </source>
</evidence>
<evidence type="ECO:0000256" key="14">
    <source>
        <dbReference type="ARBA" id="ARBA00041592"/>
    </source>
</evidence>
<comment type="cofactor">
    <cofactor evidence="1">
        <name>Mg(2+)</name>
        <dbReference type="ChEBI" id="CHEBI:18420"/>
    </cofactor>
</comment>
<proteinExistence type="inferred from homology"/>
<dbReference type="PROSITE" id="PS51462">
    <property type="entry name" value="NUDIX"/>
    <property type="match status" value="1"/>
</dbReference>
<dbReference type="PRINTS" id="PR00502">
    <property type="entry name" value="NUDIXFAMILY"/>
</dbReference>
<dbReference type="GO" id="GO:0008413">
    <property type="term" value="F:8-oxo-7,8-dihydroguanosine triphosphate pyrophosphatase activity"/>
    <property type="evidence" value="ECO:0007669"/>
    <property type="project" value="TreeGrafter"/>
</dbReference>
<dbReference type="GO" id="GO:0044715">
    <property type="term" value="F:8-oxo-dGDP phosphatase activity"/>
    <property type="evidence" value="ECO:0007669"/>
    <property type="project" value="TreeGrafter"/>
</dbReference>
<dbReference type="GO" id="GO:0006260">
    <property type="term" value="P:DNA replication"/>
    <property type="evidence" value="ECO:0007669"/>
    <property type="project" value="UniProtKB-KW"/>
</dbReference>
<evidence type="ECO:0000256" key="4">
    <source>
        <dbReference type="ARBA" id="ARBA00022705"/>
    </source>
</evidence>
<evidence type="ECO:0000256" key="9">
    <source>
        <dbReference type="ARBA" id="ARBA00023204"/>
    </source>
</evidence>
<dbReference type="GO" id="GO:0006281">
    <property type="term" value="P:DNA repair"/>
    <property type="evidence" value="ECO:0007669"/>
    <property type="project" value="UniProtKB-KW"/>
</dbReference>
<keyword evidence="8" id="KW-0460">Magnesium</keyword>
<dbReference type="InterPro" id="IPR047127">
    <property type="entry name" value="MutT-like"/>
</dbReference>
<dbReference type="SUPFAM" id="SSF51391">
    <property type="entry name" value="Thiamin phosphate synthase"/>
    <property type="match status" value="1"/>
</dbReference>
<dbReference type="CDD" id="cd03425">
    <property type="entry name" value="NUDIX_MutT_NudA_like"/>
    <property type="match status" value="1"/>
</dbReference>
<evidence type="ECO:0000256" key="1">
    <source>
        <dbReference type="ARBA" id="ARBA00001946"/>
    </source>
</evidence>
<dbReference type="AlphaFoldDB" id="A0A2G1UKI3"/>
<keyword evidence="4" id="KW-0235">DNA replication</keyword>
<evidence type="ECO:0000256" key="10">
    <source>
        <dbReference type="ARBA" id="ARBA00035861"/>
    </source>
</evidence>
<dbReference type="GO" id="GO:0046872">
    <property type="term" value="F:metal ion binding"/>
    <property type="evidence" value="ECO:0007669"/>
    <property type="project" value="UniProtKB-KW"/>
</dbReference>
<dbReference type="SUPFAM" id="SSF55811">
    <property type="entry name" value="Nudix"/>
    <property type="match status" value="1"/>
</dbReference>
<keyword evidence="6" id="KW-0227">DNA damage</keyword>
<accession>A0A2G1UKI3</accession>
<dbReference type="InterPro" id="IPR020084">
    <property type="entry name" value="NUDIX_hydrolase_CS"/>
</dbReference>
<dbReference type="InterPro" id="IPR022998">
    <property type="entry name" value="ThiamineP_synth_TenI"/>
</dbReference>
<dbReference type="EC" id="3.6.1.55" evidence="12"/>
<evidence type="ECO:0000256" key="8">
    <source>
        <dbReference type="ARBA" id="ARBA00022842"/>
    </source>
</evidence>
<dbReference type="InterPro" id="IPR000086">
    <property type="entry name" value="NUDIX_hydrolase_dom"/>
</dbReference>
<dbReference type="GO" id="GO:0044716">
    <property type="term" value="F:8-oxo-GDP phosphatase activity"/>
    <property type="evidence" value="ECO:0007669"/>
    <property type="project" value="TreeGrafter"/>
</dbReference>
<comment type="catalytic activity">
    <reaction evidence="10">
        <text>8-oxo-dGTP + H2O = 8-oxo-dGMP + diphosphate + H(+)</text>
        <dbReference type="Rhea" id="RHEA:31575"/>
        <dbReference type="ChEBI" id="CHEBI:15377"/>
        <dbReference type="ChEBI" id="CHEBI:15378"/>
        <dbReference type="ChEBI" id="CHEBI:33019"/>
        <dbReference type="ChEBI" id="CHEBI:63224"/>
        <dbReference type="ChEBI" id="CHEBI:77896"/>
        <dbReference type="EC" id="3.6.1.55"/>
    </reaction>
</comment>
<evidence type="ECO:0000256" key="13">
    <source>
        <dbReference type="ARBA" id="ARBA00040794"/>
    </source>
</evidence>
<dbReference type="InterPro" id="IPR015797">
    <property type="entry name" value="NUDIX_hydrolase-like_dom_sf"/>
</dbReference>
<comment type="caution">
    <text evidence="18">The sequence shown here is derived from an EMBL/GenBank/DDBJ whole genome shotgun (WGS) entry which is preliminary data.</text>
</comment>
<evidence type="ECO:0000313" key="19">
    <source>
        <dbReference type="Proteomes" id="UP000231409"/>
    </source>
</evidence>
<reference evidence="18 19" key="1">
    <citation type="submission" date="2017-09" db="EMBL/GenBank/DDBJ databases">
        <title>The draft genome sequences of Marinobacter sp. PWS21.</title>
        <authorList>
            <person name="Cao J."/>
        </authorList>
    </citation>
    <scope>NUCLEOTIDE SEQUENCE [LARGE SCALE GENOMIC DNA]</scope>
    <source>
        <strain evidence="18 19">PWS21</strain>
    </source>
</reference>
<name>A0A2G1UKI3_9GAMM</name>
<dbReference type="PANTHER" id="PTHR47707">
    <property type="entry name" value="8-OXO-DGTP DIPHOSPHATASE"/>
    <property type="match status" value="1"/>
</dbReference>
<dbReference type="GO" id="GO:0035539">
    <property type="term" value="F:8-oxo-7,8-dihydrodeoxyguanosine triphosphate pyrophosphatase activity"/>
    <property type="evidence" value="ECO:0007669"/>
    <property type="project" value="UniProtKB-EC"/>
</dbReference>
<evidence type="ECO:0000313" key="18">
    <source>
        <dbReference type="EMBL" id="PHQ15011.1"/>
    </source>
</evidence>
<dbReference type="InterPro" id="IPR020476">
    <property type="entry name" value="Nudix_hydrolase"/>
</dbReference>
<dbReference type="PANTHER" id="PTHR47707:SF1">
    <property type="entry name" value="NUDIX HYDROLASE FAMILY PROTEIN"/>
    <property type="match status" value="1"/>
</dbReference>
<feature type="domain" description="Nudix hydrolase" evidence="17">
    <location>
        <begin position="1"/>
        <end position="129"/>
    </location>
</feature>
<keyword evidence="5" id="KW-0479">Metal-binding</keyword>
<sequence>MKEVHVAVAVIWRDDRLLIARRPEHAHQGGLLEFPGGKVEPGETVGQALVREIAEETGLAVPLGSLQPVIGIRHDYGDKRVFLDVWQTSAATGVAEGREGQPVRWMRLDELRDHDFPAANRAILGALRLPDRYGITGPFRTPAEGATRLAQALATGAPPLVLLRAPWLEPGAYLELARQALELCSAAGSRLMLQGSPAVLASVPEAAGVHLPWREAVQLAERPVGRDKLLAVSCHNRDEVAHAATLAADFITLGPVQPTPSHPGAATLGWPSLAEQVQLAPMPVFALGGVGPGDLLKARAAGSQGIAGISYWW</sequence>
<evidence type="ECO:0000256" key="5">
    <source>
        <dbReference type="ARBA" id="ARBA00022723"/>
    </source>
</evidence>
<evidence type="ECO:0000256" key="11">
    <source>
        <dbReference type="ARBA" id="ARBA00036904"/>
    </source>
</evidence>
<keyword evidence="7" id="KW-0378">Hydrolase</keyword>
<evidence type="ECO:0000256" key="6">
    <source>
        <dbReference type="ARBA" id="ARBA00022763"/>
    </source>
</evidence>
<dbReference type="InterPro" id="IPR013785">
    <property type="entry name" value="Aldolase_TIM"/>
</dbReference>
<evidence type="ECO:0000256" key="2">
    <source>
        <dbReference type="ARBA" id="ARBA00005582"/>
    </source>
</evidence>
<dbReference type="Pfam" id="PF14815">
    <property type="entry name" value="NUDIX_4"/>
    <property type="match status" value="1"/>
</dbReference>
<dbReference type="GO" id="GO:0009228">
    <property type="term" value="P:thiamine biosynthetic process"/>
    <property type="evidence" value="ECO:0007669"/>
    <property type="project" value="UniProtKB-KW"/>
</dbReference>
<evidence type="ECO:0000256" key="3">
    <source>
        <dbReference type="ARBA" id="ARBA00022457"/>
    </source>
</evidence>
<gene>
    <name evidence="18" type="ORF">CLH61_11795</name>
</gene>
<keyword evidence="19" id="KW-1185">Reference proteome</keyword>
<dbReference type="CDD" id="cd00564">
    <property type="entry name" value="TMP_TenI"/>
    <property type="match status" value="1"/>
</dbReference>
<dbReference type="Gene3D" id="3.20.20.70">
    <property type="entry name" value="Aldolase class I"/>
    <property type="match status" value="1"/>
</dbReference>
<dbReference type="Proteomes" id="UP000231409">
    <property type="component" value="Unassembled WGS sequence"/>
</dbReference>
<evidence type="ECO:0000256" key="7">
    <source>
        <dbReference type="ARBA" id="ARBA00022801"/>
    </source>
</evidence>
<dbReference type="Pfam" id="PF02581">
    <property type="entry name" value="TMP-TENI"/>
    <property type="match status" value="1"/>
</dbReference>
<dbReference type="EMBL" id="NTFH01000008">
    <property type="protein sequence ID" value="PHQ15011.1"/>
    <property type="molecule type" value="Genomic_DNA"/>
</dbReference>
<dbReference type="PROSITE" id="PS00893">
    <property type="entry name" value="NUDIX_BOX"/>
    <property type="match status" value="1"/>
</dbReference>
<keyword evidence="9" id="KW-0234">DNA repair</keyword>
<dbReference type="InterPro" id="IPR036206">
    <property type="entry name" value="ThiamineP_synth_sf"/>
</dbReference>
<protein>
    <recommendedName>
        <fullName evidence="13">8-oxo-dGTP diphosphatase</fullName>
        <ecNumber evidence="12">3.6.1.55</ecNumber>
    </recommendedName>
    <alternativeName>
        <fullName evidence="16">7,8-dihydro-8-oxoguanine-triphosphatase</fullName>
    </alternativeName>
    <alternativeName>
        <fullName evidence="15">Mutator protein MutT</fullName>
    </alternativeName>
    <alternativeName>
        <fullName evidence="14">dGTP pyrophosphohydrolase</fullName>
    </alternativeName>
</protein>
<organism evidence="18 19">
    <name type="scientific">Marinobacter profundi</name>
    <dbReference type="NCBI Taxonomy" id="2666256"/>
    <lineage>
        <taxon>Bacteria</taxon>
        <taxon>Pseudomonadati</taxon>
        <taxon>Pseudomonadota</taxon>
        <taxon>Gammaproteobacteria</taxon>
        <taxon>Pseudomonadales</taxon>
        <taxon>Marinobacteraceae</taxon>
        <taxon>Marinobacter</taxon>
    </lineage>
</organism>
<comment type="catalytic activity">
    <reaction evidence="11">
        <text>8-oxo-GTP + H2O = 8-oxo-GMP + diphosphate + H(+)</text>
        <dbReference type="Rhea" id="RHEA:67616"/>
        <dbReference type="ChEBI" id="CHEBI:15377"/>
        <dbReference type="ChEBI" id="CHEBI:15378"/>
        <dbReference type="ChEBI" id="CHEBI:33019"/>
        <dbReference type="ChEBI" id="CHEBI:143553"/>
        <dbReference type="ChEBI" id="CHEBI:145694"/>
    </reaction>
</comment>
<evidence type="ECO:0000259" key="17">
    <source>
        <dbReference type="PROSITE" id="PS51462"/>
    </source>
</evidence>
<dbReference type="Gene3D" id="3.90.79.10">
    <property type="entry name" value="Nucleoside Triphosphate Pyrophosphohydrolase"/>
    <property type="match status" value="1"/>
</dbReference>
<comment type="similarity">
    <text evidence="2">Belongs to the Nudix hydrolase family.</text>
</comment>
<evidence type="ECO:0000256" key="16">
    <source>
        <dbReference type="ARBA" id="ARBA00042798"/>
    </source>
</evidence>
<dbReference type="InterPro" id="IPR029119">
    <property type="entry name" value="MutY_C"/>
</dbReference>
<dbReference type="RefSeq" id="WP_099614928.1">
    <property type="nucleotide sequence ID" value="NZ_KZ319371.1"/>
</dbReference>
<dbReference type="NCBIfam" id="NF006530">
    <property type="entry name" value="PRK08999.1"/>
    <property type="match status" value="1"/>
</dbReference>
<keyword evidence="3" id="KW-0515">Mutator protein</keyword>